<dbReference type="Proteomes" id="UP000275356">
    <property type="component" value="Unassembled WGS sequence"/>
</dbReference>
<evidence type="ECO:0000259" key="4">
    <source>
        <dbReference type="Pfam" id="PF13810"/>
    </source>
</evidence>
<keyword evidence="6" id="KW-1185">Reference proteome</keyword>
<feature type="compositionally biased region" description="Low complexity" evidence="1">
    <location>
        <begin position="655"/>
        <end position="667"/>
    </location>
</feature>
<dbReference type="AlphaFoldDB" id="A0A3N2D9T4"/>
<feature type="signal peptide" evidence="3">
    <location>
        <begin position="1"/>
        <end position="32"/>
    </location>
</feature>
<keyword evidence="3" id="KW-0732">Signal</keyword>
<feature type="region of interest" description="Disordered" evidence="1">
    <location>
        <begin position="623"/>
        <end position="678"/>
    </location>
</feature>
<feature type="domain" description="DUF4185" evidence="4">
    <location>
        <begin position="80"/>
        <end position="385"/>
    </location>
</feature>
<dbReference type="RefSeq" id="WP_123738718.1">
    <property type="nucleotide sequence ID" value="NZ_RKHQ01000001.1"/>
</dbReference>
<dbReference type="Pfam" id="PF13810">
    <property type="entry name" value="DUF4185"/>
    <property type="match status" value="1"/>
</dbReference>
<dbReference type="InterPro" id="IPR025442">
    <property type="entry name" value="DUF4185"/>
</dbReference>
<keyword evidence="2" id="KW-0472">Membrane</keyword>
<reference evidence="5 6" key="1">
    <citation type="submission" date="2018-11" db="EMBL/GenBank/DDBJ databases">
        <title>Sequencing the genomes of 1000 actinobacteria strains.</title>
        <authorList>
            <person name="Klenk H.-P."/>
        </authorList>
    </citation>
    <scope>NUCLEOTIDE SEQUENCE [LARGE SCALE GENOMIC DNA]</scope>
    <source>
        <strain evidence="5 6">DSM 13521</strain>
    </source>
</reference>
<comment type="caution">
    <text evidence="5">The sequence shown here is derived from an EMBL/GenBank/DDBJ whole genome shotgun (WGS) entry which is preliminary data.</text>
</comment>
<keyword evidence="2" id="KW-1133">Transmembrane helix</keyword>
<feature type="compositionally biased region" description="Gly residues" evidence="1">
    <location>
        <begin position="668"/>
        <end position="678"/>
    </location>
</feature>
<feature type="chain" id="PRO_5039555027" evidence="3">
    <location>
        <begin position="33"/>
        <end position="709"/>
    </location>
</feature>
<dbReference type="EMBL" id="RKHQ01000001">
    <property type="protein sequence ID" value="ROR96557.1"/>
    <property type="molecule type" value="Genomic_DNA"/>
</dbReference>
<evidence type="ECO:0000313" key="5">
    <source>
        <dbReference type="EMBL" id="ROR96557.1"/>
    </source>
</evidence>
<evidence type="ECO:0000256" key="3">
    <source>
        <dbReference type="SAM" id="SignalP"/>
    </source>
</evidence>
<evidence type="ECO:0000256" key="2">
    <source>
        <dbReference type="SAM" id="Phobius"/>
    </source>
</evidence>
<gene>
    <name evidence="5" type="ORF">EDD28_1142</name>
</gene>
<dbReference type="OrthoDB" id="284233at2"/>
<evidence type="ECO:0000313" key="6">
    <source>
        <dbReference type="Proteomes" id="UP000275356"/>
    </source>
</evidence>
<protein>
    <submittedName>
        <fullName evidence="5">Uncharacterized protein DUF4185</fullName>
    </submittedName>
</protein>
<evidence type="ECO:0000256" key="1">
    <source>
        <dbReference type="SAM" id="MobiDB-lite"/>
    </source>
</evidence>
<name>A0A3N2D9T4_9MICO</name>
<accession>A0A3N2D9T4</accession>
<organism evidence="5 6">
    <name type="scientific">Salana multivorans</name>
    <dbReference type="NCBI Taxonomy" id="120377"/>
    <lineage>
        <taxon>Bacteria</taxon>
        <taxon>Bacillati</taxon>
        <taxon>Actinomycetota</taxon>
        <taxon>Actinomycetes</taxon>
        <taxon>Micrococcales</taxon>
        <taxon>Beutenbergiaceae</taxon>
        <taxon>Salana</taxon>
    </lineage>
</organism>
<sequence>MTIRRTHTTGRWRRLLAAGLGSGLVLSGAALAAGPATAEPVSDPAAAPADLGSYYSEGYEHPSAVRLVSQLTGAKGLTPTVTPYRIGGTDLGTMWDNGAGEVLFAVGDTFGNWSGSGGGGSDWRSNALLRSSNADWQDTGMTFSSAASLPDGKAKEIIPSLKQPGVEHTTIPTGGIAVDGVQYLSFMSVNRWGDPGQWFTNYSRIAYSSDNGETWNSVDGPQWDNDAEWKNKFQMVAFTHGQGDGFVYMFGTENGRFGPVHVGRVPEGQILEKDAYTYWDGAAWVEDDADAAPLAPAPVTELSVQYNDYIGKWMMMYTTDSEDEGIFDLVFRTADRPEGPWSDVTVVGTSLDLPGLYAPFLHPWNEGPEVHFTLSLWGPYNVFQYAFTLDEDGNLINPNLIEDPTFSRSAPGAMSPAWSCTGQCGIDHNPSWGYGSEKQAWMRWNAGWIDVHQEVTVEPNTRYLLTSFVTTGPANPPVTVTGELGVRPTGPGASPLGTAEFTNVNGYKRFQVEFDSGPYTSVEAYVGTNLQGDRWVQTTSFSLVKVGEGEQPPVAVVPPAPQLVVSDECGVEATVVLPEDVEGVAYATSREGTVVTVTATAAEGYVIADGATSTWTFDVAAAVCPSPTPSDDPTDEPTGGPTDPDPTGSTGGPTGTTTSPGSTPSRSGGSGGSGGGLAGTGAAGVSVVAVLALAAAGTGLWLRRRSMTA</sequence>
<dbReference type="Gene3D" id="2.60.120.260">
    <property type="entry name" value="Galactose-binding domain-like"/>
    <property type="match status" value="1"/>
</dbReference>
<feature type="transmembrane region" description="Helical" evidence="2">
    <location>
        <begin position="682"/>
        <end position="702"/>
    </location>
</feature>
<proteinExistence type="predicted"/>
<feature type="compositionally biased region" description="Low complexity" evidence="1">
    <location>
        <begin position="636"/>
        <end position="648"/>
    </location>
</feature>
<keyword evidence="2" id="KW-0812">Transmembrane</keyword>